<name>A0ABW2ZVT1_9ACTN</name>
<dbReference type="PANTHER" id="PTHR43861">
    <property type="entry name" value="TRANS-ACONITATE 2-METHYLTRANSFERASE-RELATED"/>
    <property type="match status" value="1"/>
</dbReference>
<keyword evidence="5" id="KW-0489">Methyltransferase</keyword>
<evidence type="ECO:0000256" key="3">
    <source>
        <dbReference type="SAM" id="MobiDB-lite"/>
    </source>
</evidence>
<feature type="region of interest" description="Disordered" evidence="3">
    <location>
        <begin position="16"/>
        <end position="39"/>
    </location>
</feature>
<keyword evidence="2" id="KW-0175">Coiled coil</keyword>
<sequence>MNHAFDKDYWDRHWHQQHGESPASLAGEPPNPYLPRETGDLVPGGALDAGCGAGAEAIWLAAHGWRVTAVDIASEALALATERAANSGMAGRVQWIEADLTVWDPGTRFDLVTTHYAHPAMPQLAFYDRIAEWVAPGGTLLIVGHLHTSAAVGHGHHPPAEASITLADITARLDRAQWEINTAEERLRTVAGRTDPLHDVVVRATRRA</sequence>
<gene>
    <name evidence="5" type="ORF">ACFQZ8_00450</name>
</gene>
<protein>
    <submittedName>
        <fullName evidence="5">SAM-dependent methyltransferase</fullName>
        <ecNumber evidence="5">2.1.1.-</ecNumber>
    </submittedName>
</protein>
<dbReference type="Proteomes" id="UP001597053">
    <property type="component" value="Unassembled WGS sequence"/>
</dbReference>
<comment type="caution">
    <text evidence="5">The sequence shown here is derived from an EMBL/GenBank/DDBJ whole genome shotgun (WGS) entry which is preliminary data.</text>
</comment>
<organism evidence="5 6">
    <name type="scientific">Micromonospora azadirachtae</name>
    <dbReference type="NCBI Taxonomy" id="1970735"/>
    <lineage>
        <taxon>Bacteria</taxon>
        <taxon>Bacillati</taxon>
        <taxon>Actinomycetota</taxon>
        <taxon>Actinomycetes</taxon>
        <taxon>Micromonosporales</taxon>
        <taxon>Micromonosporaceae</taxon>
        <taxon>Micromonospora</taxon>
    </lineage>
</organism>
<dbReference type="InterPro" id="IPR041698">
    <property type="entry name" value="Methyltransf_25"/>
</dbReference>
<keyword evidence="6" id="KW-1185">Reference proteome</keyword>
<proteinExistence type="predicted"/>
<dbReference type="CDD" id="cd02440">
    <property type="entry name" value="AdoMet_MTases"/>
    <property type="match status" value="1"/>
</dbReference>
<dbReference type="InterPro" id="IPR029063">
    <property type="entry name" value="SAM-dependent_MTases_sf"/>
</dbReference>
<dbReference type="Gene3D" id="3.40.50.150">
    <property type="entry name" value="Vaccinia Virus protein VP39"/>
    <property type="match status" value="1"/>
</dbReference>
<feature type="domain" description="Methyltransferase" evidence="4">
    <location>
        <begin position="47"/>
        <end position="138"/>
    </location>
</feature>
<dbReference type="EC" id="2.1.1.-" evidence="5"/>
<dbReference type="SUPFAM" id="SSF53335">
    <property type="entry name" value="S-adenosyl-L-methionine-dependent methyltransferases"/>
    <property type="match status" value="1"/>
</dbReference>
<keyword evidence="1 5" id="KW-0808">Transferase</keyword>
<evidence type="ECO:0000313" key="6">
    <source>
        <dbReference type="Proteomes" id="UP001597053"/>
    </source>
</evidence>
<feature type="coiled-coil region" evidence="2">
    <location>
        <begin position="166"/>
        <end position="193"/>
    </location>
</feature>
<dbReference type="GO" id="GO:0032259">
    <property type="term" value="P:methylation"/>
    <property type="evidence" value="ECO:0007669"/>
    <property type="project" value="UniProtKB-KW"/>
</dbReference>
<evidence type="ECO:0000313" key="5">
    <source>
        <dbReference type="EMBL" id="MFD0782401.1"/>
    </source>
</evidence>
<evidence type="ECO:0000259" key="4">
    <source>
        <dbReference type="Pfam" id="PF13649"/>
    </source>
</evidence>
<accession>A0ABW2ZVT1</accession>
<dbReference type="EMBL" id="JBHTHM010000004">
    <property type="protein sequence ID" value="MFD0782401.1"/>
    <property type="molecule type" value="Genomic_DNA"/>
</dbReference>
<evidence type="ECO:0000256" key="1">
    <source>
        <dbReference type="ARBA" id="ARBA00022679"/>
    </source>
</evidence>
<reference evidence="6" key="1">
    <citation type="journal article" date="2019" name="Int. J. Syst. Evol. Microbiol.">
        <title>The Global Catalogue of Microorganisms (GCM) 10K type strain sequencing project: providing services to taxonomists for standard genome sequencing and annotation.</title>
        <authorList>
            <consortium name="The Broad Institute Genomics Platform"/>
            <consortium name="The Broad Institute Genome Sequencing Center for Infectious Disease"/>
            <person name="Wu L."/>
            <person name="Ma J."/>
        </authorList>
    </citation>
    <scope>NUCLEOTIDE SEQUENCE [LARGE SCALE GENOMIC DNA]</scope>
    <source>
        <strain evidence="6">JCM 32148</strain>
    </source>
</reference>
<dbReference type="GO" id="GO:0008168">
    <property type="term" value="F:methyltransferase activity"/>
    <property type="evidence" value="ECO:0007669"/>
    <property type="project" value="UniProtKB-KW"/>
</dbReference>
<dbReference type="Pfam" id="PF13649">
    <property type="entry name" value="Methyltransf_25"/>
    <property type="match status" value="1"/>
</dbReference>
<evidence type="ECO:0000256" key="2">
    <source>
        <dbReference type="SAM" id="Coils"/>
    </source>
</evidence>